<organism evidence="4 5">
    <name type="scientific">Exophiala aquamarina CBS 119918</name>
    <dbReference type="NCBI Taxonomy" id="1182545"/>
    <lineage>
        <taxon>Eukaryota</taxon>
        <taxon>Fungi</taxon>
        <taxon>Dikarya</taxon>
        <taxon>Ascomycota</taxon>
        <taxon>Pezizomycotina</taxon>
        <taxon>Eurotiomycetes</taxon>
        <taxon>Chaetothyriomycetidae</taxon>
        <taxon>Chaetothyriales</taxon>
        <taxon>Herpotrichiellaceae</taxon>
        <taxon>Exophiala</taxon>
    </lineage>
</organism>
<gene>
    <name evidence="4" type="ORF">A1O9_01691</name>
</gene>
<protein>
    <recommendedName>
        <fullName evidence="3">Mitochondrial chaperone BCS1-like ATPase lid domain-containing protein</fullName>
    </recommendedName>
</protein>
<dbReference type="EMBL" id="AMGV01000001">
    <property type="protein sequence ID" value="KEF63713.1"/>
    <property type="molecule type" value="Genomic_DNA"/>
</dbReference>
<proteinExistence type="predicted"/>
<dbReference type="RefSeq" id="XP_013266303.1">
    <property type="nucleotide sequence ID" value="XM_013410849.1"/>
</dbReference>
<dbReference type="InterPro" id="IPR057495">
    <property type="entry name" value="AAA_lid_BCS1"/>
</dbReference>
<evidence type="ECO:0000256" key="1">
    <source>
        <dbReference type="ARBA" id="ARBA00022741"/>
    </source>
</evidence>
<dbReference type="OrthoDB" id="4155662at2759"/>
<feature type="non-terminal residue" evidence="4">
    <location>
        <position position="146"/>
    </location>
</feature>
<dbReference type="HOGENOM" id="CLU_1781872_0_0_1"/>
<dbReference type="Gene3D" id="3.40.50.300">
    <property type="entry name" value="P-loop containing nucleotide triphosphate hydrolases"/>
    <property type="match status" value="1"/>
</dbReference>
<dbReference type="GO" id="GO:0005524">
    <property type="term" value="F:ATP binding"/>
    <property type="evidence" value="ECO:0007669"/>
    <property type="project" value="UniProtKB-KW"/>
</dbReference>
<feature type="non-terminal residue" evidence="4">
    <location>
        <position position="1"/>
    </location>
</feature>
<evidence type="ECO:0000313" key="5">
    <source>
        <dbReference type="Proteomes" id="UP000027920"/>
    </source>
</evidence>
<accession>A0A072PWH7</accession>
<reference evidence="4 5" key="1">
    <citation type="submission" date="2013-03" db="EMBL/GenBank/DDBJ databases">
        <title>The Genome Sequence of Exophiala aquamarina CBS 119918.</title>
        <authorList>
            <consortium name="The Broad Institute Genomics Platform"/>
            <person name="Cuomo C."/>
            <person name="de Hoog S."/>
            <person name="Gorbushina A."/>
            <person name="Walker B."/>
            <person name="Young S.K."/>
            <person name="Zeng Q."/>
            <person name="Gargeya S."/>
            <person name="Fitzgerald M."/>
            <person name="Haas B."/>
            <person name="Abouelleil A."/>
            <person name="Allen A.W."/>
            <person name="Alvarado L."/>
            <person name="Arachchi H.M."/>
            <person name="Berlin A.M."/>
            <person name="Chapman S.B."/>
            <person name="Gainer-Dewar J."/>
            <person name="Goldberg J."/>
            <person name="Griggs A."/>
            <person name="Gujja S."/>
            <person name="Hansen M."/>
            <person name="Howarth C."/>
            <person name="Imamovic A."/>
            <person name="Ireland A."/>
            <person name="Larimer J."/>
            <person name="McCowan C."/>
            <person name="Murphy C."/>
            <person name="Pearson M."/>
            <person name="Poon T.W."/>
            <person name="Priest M."/>
            <person name="Roberts A."/>
            <person name="Saif S."/>
            <person name="Shea T."/>
            <person name="Sisk P."/>
            <person name="Sykes S."/>
            <person name="Wortman J."/>
            <person name="Nusbaum C."/>
            <person name="Birren B."/>
        </authorList>
    </citation>
    <scope>NUCLEOTIDE SEQUENCE [LARGE SCALE GENOMIC DNA]</scope>
    <source>
        <strain evidence="4 5">CBS 119918</strain>
    </source>
</reference>
<feature type="domain" description="Mitochondrial chaperone BCS1-like ATPase lid" evidence="3">
    <location>
        <begin position="89"/>
        <end position="128"/>
    </location>
</feature>
<dbReference type="Proteomes" id="UP000027920">
    <property type="component" value="Unassembled WGS sequence"/>
</dbReference>
<comment type="caution">
    <text evidence="4">The sequence shown here is derived from an EMBL/GenBank/DDBJ whole genome shotgun (WGS) entry which is preliminary data.</text>
</comment>
<dbReference type="PANTHER" id="PTHR23070">
    <property type="entry name" value="BCS1 AAA-TYPE ATPASE"/>
    <property type="match status" value="1"/>
</dbReference>
<dbReference type="SUPFAM" id="SSF52540">
    <property type="entry name" value="P-loop containing nucleoside triphosphate hydrolases"/>
    <property type="match status" value="1"/>
</dbReference>
<keyword evidence="5" id="KW-1185">Reference proteome</keyword>
<dbReference type="InterPro" id="IPR050747">
    <property type="entry name" value="Mitochondrial_chaperone_BCS1"/>
</dbReference>
<dbReference type="InterPro" id="IPR027417">
    <property type="entry name" value="P-loop_NTPase"/>
</dbReference>
<keyword evidence="2" id="KW-0067">ATP-binding</keyword>
<keyword evidence="1" id="KW-0547">Nucleotide-binding</keyword>
<dbReference type="Pfam" id="PF25426">
    <property type="entry name" value="AAA_lid_BCS1"/>
    <property type="match status" value="1"/>
</dbReference>
<dbReference type="STRING" id="1182545.A0A072PWH7"/>
<evidence type="ECO:0000256" key="2">
    <source>
        <dbReference type="ARBA" id="ARBA00022840"/>
    </source>
</evidence>
<evidence type="ECO:0000313" key="4">
    <source>
        <dbReference type="EMBL" id="KEF63713.1"/>
    </source>
</evidence>
<dbReference type="AlphaFoldDB" id="A0A072PWH7"/>
<evidence type="ECO:0000259" key="3">
    <source>
        <dbReference type="Pfam" id="PF25426"/>
    </source>
</evidence>
<name>A0A072PWH7_9EURO</name>
<sequence>ISLSGLLNVIDGAAAQEGRVLIMTSNHRQQLESALLRAARVDFSIHFELATFETAADIFAKGFSCNNSPYHATKQSTSKEVNNEISNDNILSLARSFRRKLPERTFSPAEIQGLLLRYPGDLNGAISATKGWVITTLADRKAQQNK</sequence>
<dbReference type="GeneID" id="25276637"/>
<dbReference type="VEuPathDB" id="FungiDB:A1O9_01691"/>